<comment type="subcellular location">
    <subcellularLocation>
        <location evidence="1">Nucleus</location>
    </subcellularLocation>
</comment>
<dbReference type="GO" id="GO:0006367">
    <property type="term" value="P:transcription initiation at RNA polymerase II promoter"/>
    <property type="evidence" value="ECO:0007669"/>
    <property type="project" value="InterPro"/>
</dbReference>
<dbReference type="GO" id="GO:0003677">
    <property type="term" value="F:DNA binding"/>
    <property type="evidence" value="ECO:0007669"/>
    <property type="project" value="UniProtKB-KW"/>
</dbReference>
<sequence>MFRRNRRRQGSGSSGPGGKAGGNGGNGGTSRLLMKANLRGPSALDRNRAPASETLAIRRGGLAAAAKTAEVSAERPKFELPPDDPSHPYDAMTLVKGSMGAAQCHILSFVGTTASANLHRLPRPLQFWKQLPEELFEERDVHEGEGSEFGSRQREQARRRRYERRLQNHPELREAAQLCFEDGESKEYVSTRRSSKSSGYRYFFVMPGAEEGVFQAVPADNYYEVRAKPKMTTFTEEEAEELMTKKSMTVTKLERKLEDKRQQEIFERRQLRERMKLVDNPDEDEPAYDDEESRDLARLGRRQRRTNDVSLVKSIEQDGEDDIDNVEDGFEPPAEDQVYAIPDQSDRVGMVQDSTLESGEQRLEMQRYFGEKEEEDEDEDGEPVDEDNDDVKEQQQEREHELKVLHGIEEEKEQRDDEEEEEEGGGEGEEDDDDVPSDFDPDEEPDDLEMEDEEDTSAQKPASQRGRKKKGQTGAQESKRKTRGRPPSSKRAKRG</sequence>
<feature type="region of interest" description="Disordered" evidence="6">
    <location>
        <begin position="64"/>
        <end position="86"/>
    </location>
</feature>
<dbReference type="KEGG" id="sre:PTSG_06879"/>
<feature type="compositionally biased region" description="Basic and acidic residues" evidence="6">
    <location>
        <begin position="359"/>
        <end position="371"/>
    </location>
</feature>
<keyword evidence="2" id="KW-0805">Transcription regulation</keyword>
<reference evidence="7" key="1">
    <citation type="submission" date="2009-08" db="EMBL/GenBank/DDBJ databases">
        <title>Annotation of Salpingoeca rosetta.</title>
        <authorList>
            <consortium name="The Broad Institute Genome Sequencing Platform"/>
            <person name="Russ C."/>
            <person name="Cuomo C."/>
            <person name="Burger G."/>
            <person name="Gray M.W."/>
            <person name="Holland P.W.H."/>
            <person name="King N."/>
            <person name="Lang F.B.F."/>
            <person name="Roger A.J."/>
            <person name="Ruiz-Trillo I."/>
            <person name="Young S.K."/>
            <person name="Zeng Q."/>
            <person name="Gargeya S."/>
            <person name="Alvarado L."/>
            <person name="Berlin A."/>
            <person name="Chapman S.B."/>
            <person name="Chen Z."/>
            <person name="Freedman E."/>
            <person name="Gellesch M."/>
            <person name="Goldberg J."/>
            <person name="Griggs A."/>
            <person name="Gujja S."/>
            <person name="Heilman E."/>
            <person name="Heiman D."/>
            <person name="Howarth C."/>
            <person name="Mehta T."/>
            <person name="Neiman D."/>
            <person name="Pearson M."/>
            <person name="Roberts A."/>
            <person name="Saif S."/>
            <person name="Shea T."/>
            <person name="Shenoy N."/>
            <person name="Sisk P."/>
            <person name="Stolte C."/>
            <person name="Sykes S."/>
            <person name="White J."/>
            <person name="Yandava C."/>
            <person name="Haas B."/>
            <person name="Nusbaum C."/>
            <person name="Birren B."/>
        </authorList>
    </citation>
    <scope>NUCLEOTIDE SEQUENCE [LARGE SCALE GENOMIC DNA]</scope>
    <source>
        <strain evidence="7">ATCC 50818</strain>
    </source>
</reference>
<protein>
    <submittedName>
        <fullName evidence="7">Uncharacterized protein</fullName>
    </submittedName>
</protein>
<dbReference type="SUPFAM" id="SSF50916">
    <property type="entry name" value="Rap30/74 interaction domains"/>
    <property type="match status" value="1"/>
</dbReference>
<feature type="compositionally biased region" description="Acidic residues" evidence="6">
    <location>
        <begin position="280"/>
        <end position="293"/>
    </location>
</feature>
<dbReference type="Proteomes" id="UP000007799">
    <property type="component" value="Unassembled WGS sequence"/>
</dbReference>
<dbReference type="GeneID" id="16072837"/>
<keyword evidence="3" id="KW-0238">DNA-binding</keyword>
<dbReference type="RefSeq" id="XP_004992278.1">
    <property type="nucleotide sequence ID" value="XM_004992221.1"/>
</dbReference>
<feature type="compositionally biased region" description="Basic and acidic residues" evidence="6">
    <location>
        <begin position="72"/>
        <end position="86"/>
    </location>
</feature>
<feature type="region of interest" description="Disordered" evidence="6">
    <location>
        <begin position="276"/>
        <end position="296"/>
    </location>
</feature>
<evidence type="ECO:0000256" key="5">
    <source>
        <dbReference type="ARBA" id="ARBA00023242"/>
    </source>
</evidence>
<name>F2UF25_SALR5</name>
<feature type="compositionally biased region" description="Acidic residues" evidence="6">
    <location>
        <begin position="416"/>
        <end position="456"/>
    </location>
</feature>
<gene>
    <name evidence="7" type="ORF">PTSG_06879</name>
</gene>
<feature type="compositionally biased region" description="Gly residues" evidence="6">
    <location>
        <begin position="12"/>
        <end position="28"/>
    </location>
</feature>
<feature type="compositionally biased region" description="Basic residues" evidence="6">
    <location>
        <begin position="480"/>
        <end position="495"/>
    </location>
</feature>
<dbReference type="OrthoDB" id="76676at2759"/>
<keyword evidence="8" id="KW-1185">Reference proteome</keyword>
<dbReference type="GO" id="GO:0005634">
    <property type="term" value="C:nucleus"/>
    <property type="evidence" value="ECO:0007669"/>
    <property type="project" value="UniProtKB-SubCell"/>
</dbReference>
<evidence type="ECO:0000256" key="4">
    <source>
        <dbReference type="ARBA" id="ARBA00023163"/>
    </source>
</evidence>
<evidence type="ECO:0000313" key="8">
    <source>
        <dbReference type="Proteomes" id="UP000007799"/>
    </source>
</evidence>
<dbReference type="OMA" id="RIDSHYM"/>
<evidence type="ECO:0000313" key="7">
    <source>
        <dbReference type="EMBL" id="EGD75225.1"/>
    </source>
</evidence>
<evidence type="ECO:0000256" key="1">
    <source>
        <dbReference type="ARBA" id="ARBA00004123"/>
    </source>
</evidence>
<dbReference type="InParanoid" id="F2UF25"/>
<feature type="region of interest" description="Disordered" evidence="6">
    <location>
        <begin position="1"/>
        <end position="51"/>
    </location>
</feature>
<feature type="region of interest" description="Disordered" evidence="6">
    <location>
        <begin position="139"/>
        <end position="162"/>
    </location>
</feature>
<dbReference type="InterPro" id="IPR011039">
    <property type="entry name" value="TFIIF_interaction"/>
</dbReference>
<dbReference type="EMBL" id="GL832971">
    <property type="protein sequence ID" value="EGD75225.1"/>
    <property type="molecule type" value="Genomic_DNA"/>
</dbReference>
<feature type="compositionally biased region" description="Acidic residues" evidence="6">
    <location>
        <begin position="317"/>
        <end position="334"/>
    </location>
</feature>
<feature type="compositionally biased region" description="Basic and acidic residues" evidence="6">
    <location>
        <begin position="391"/>
        <end position="415"/>
    </location>
</feature>
<accession>F2UF25</accession>
<dbReference type="AlphaFoldDB" id="F2UF25"/>
<proteinExistence type="predicted"/>
<keyword evidence="5" id="KW-0539">Nucleus</keyword>
<evidence type="ECO:0000256" key="2">
    <source>
        <dbReference type="ARBA" id="ARBA00023015"/>
    </source>
</evidence>
<feature type="compositionally biased region" description="Basic and acidic residues" evidence="6">
    <location>
        <begin position="139"/>
        <end position="156"/>
    </location>
</feature>
<evidence type="ECO:0000256" key="6">
    <source>
        <dbReference type="SAM" id="MobiDB-lite"/>
    </source>
</evidence>
<feature type="region of interest" description="Disordered" evidence="6">
    <location>
        <begin position="310"/>
        <end position="495"/>
    </location>
</feature>
<keyword evidence="4" id="KW-0804">Transcription</keyword>
<evidence type="ECO:0000256" key="3">
    <source>
        <dbReference type="ARBA" id="ARBA00023125"/>
    </source>
</evidence>
<organism evidence="8">
    <name type="scientific">Salpingoeca rosetta (strain ATCC 50818 / BSB-021)</name>
    <dbReference type="NCBI Taxonomy" id="946362"/>
    <lineage>
        <taxon>Eukaryota</taxon>
        <taxon>Choanoflagellata</taxon>
        <taxon>Craspedida</taxon>
        <taxon>Salpingoecidae</taxon>
        <taxon>Salpingoeca</taxon>
    </lineage>
</organism>
<feature type="compositionally biased region" description="Acidic residues" evidence="6">
    <location>
        <begin position="372"/>
        <end position="390"/>
    </location>
</feature>